<proteinExistence type="predicted"/>
<dbReference type="RefSeq" id="WP_020074201.1">
    <property type="nucleotide sequence ID" value="NZ_JBKWRC010000001.1"/>
</dbReference>
<comment type="caution">
    <text evidence="1">The sequence shown here is derived from an EMBL/GenBank/DDBJ whole genome shotgun (WGS) entry which is preliminary data.</text>
</comment>
<gene>
    <name evidence="1" type="ORF">E7512_02660</name>
</gene>
<organism evidence="1 2">
    <name type="scientific">Faecalispora sporosphaeroides</name>
    <dbReference type="NCBI Taxonomy" id="1549"/>
    <lineage>
        <taxon>Bacteria</taxon>
        <taxon>Bacillati</taxon>
        <taxon>Bacillota</taxon>
        <taxon>Clostridia</taxon>
        <taxon>Eubacteriales</taxon>
        <taxon>Oscillospiraceae</taxon>
        <taxon>Faecalispora</taxon>
    </lineage>
</organism>
<dbReference type="AlphaFoldDB" id="A0A928KPP5"/>
<evidence type="ECO:0000313" key="2">
    <source>
        <dbReference type="Proteomes" id="UP000754750"/>
    </source>
</evidence>
<sequence>MESGTNGLIYPFAFRDVFGKDSDLENVFLSLPEDAQQAILREKIRSEADLQDCIERYRLKQ</sequence>
<dbReference type="EMBL" id="SVNY01000001">
    <property type="protein sequence ID" value="MBE6832477.1"/>
    <property type="molecule type" value="Genomic_DNA"/>
</dbReference>
<name>A0A928KPP5_9FIRM</name>
<reference evidence="1" key="1">
    <citation type="submission" date="2019-04" db="EMBL/GenBank/DDBJ databases">
        <title>Evolution of Biomass-Degrading Anaerobic Consortia Revealed by Metagenomics.</title>
        <authorList>
            <person name="Peng X."/>
        </authorList>
    </citation>
    <scope>NUCLEOTIDE SEQUENCE</scope>
    <source>
        <strain evidence="1">SIG551</strain>
    </source>
</reference>
<dbReference type="Proteomes" id="UP000754750">
    <property type="component" value="Unassembled WGS sequence"/>
</dbReference>
<protein>
    <submittedName>
        <fullName evidence="1">Uncharacterized protein</fullName>
    </submittedName>
</protein>
<evidence type="ECO:0000313" key="1">
    <source>
        <dbReference type="EMBL" id="MBE6832477.1"/>
    </source>
</evidence>
<accession>A0A928KPP5</accession>